<proteinExistence type="predicted"/>
<feature type="region of interest" description="Disordered" evidence="1">
    <location>
        <begin position="98"/>
        <end position="118"/>
    </location>
</feature>
<accession>A0A5B9QJU8</accession>
<sequence length="130" mass="14279">MSRRGIEVVDVKTHVGSGVDPFWLTSAAAEAERLGAKLLATDVTRFIRHPGYTNRDQTPQARDSELYDLKFATLGVPLVTLLHPDATSSECRAFETRIGKDVAGNSGGRPSKQQARDRKAVYELLKRTPA</sequence>
<dbReference type="AlphaFoldDB" id="A0A5B9QJU8"/>
<evidence type="ECO:0000256" key="1">
    <source>
        <dbReference type="SAM" id="MobiDB-lite"/>
    </source>
</evidence>
<dbReference type="KEGG" id="rul:UC8_13640"/>
<gene>
    <name evidence="2" type="ORF">UC8_13640</name>
</gene>
<keyword evidence="3" id="KW-1185">Reference proteome</keyword>
<reference evidence="2 3" key="1">
    <citation type="submission" date="2019-08" db="EMBL/GenBank/DDBJ databases">
        <title>Deep-cultivation of Planctomycetes and their phenomic and genomic characterization uncovers novel biology.</title>
        <authorList>
            <person name="Wiegand S."/>
            <person name="Jogler M."/>
            <person name="Boedeker C."/>
            <person name="Pinto D."/>
            <person name="Vollmers J."/>
            <person name="Rivas-Marin E."/>
            <person name="Kohn T."/>
            <person name="Peeters S.H."/>
            <person name="Heuer A."/>
            <person name="Rast P."/>
            <person name="Oberbeckmann S."/>
            <person name="Bunk B."/>
            <person name="Jeske O."/>
            <person name="Meyerdierks A."/>
            <person name="Storesund J.E."/>
            <person name="Kallscheuer N."/>
            <person name="Luecker S."/>
            <person name="Lage O.M."/>
            <person name="Pohl T."/>
            <person name="Merkel B.J."/>
            <person name="Hornburger P."/>
            <person name="Mueller R.-W."/>
            <person name="Bruemmer F."/>
            <person name="Labrenz M."/>
            <person name="Spormann A.M."/>
            <person name="Op den Camp H."/>
            <person name="Overmann J."/>
            <person name="Amann R."/>
            <person name="Jetten M.S.M."/>
            <person name="Mascher T."/>
            <person name="Medema M.H."/>
            <person name="Devos D.P."/>
            <person name="Kaster A.-K."/>
            <person name="Ovreas L."/>
            <person name="Rohde M."/>
            <person name="Galperin M.Y."/>
            <person name="Jogler C."/>
        </authorList>
    </citation>
    <scope>NUCLEOTIDE SEQUENCE [LARGE SCALE GENOMIC DNA]</scope>
    <source>
        <strain evidence="2 3">UC8</strain>
    </source>
</reference>
<dbReference type="EMBL" id="CP042914">
    <property type="protein sequence ID" value="QEG39387.1"/>
    <property type="molecule type" value="Genomic_DNA"/>
</dbReference>
<evidence type="ECO:0000313" key="2">
    <source>
        <dbReference type="EMBL" id="QEG39387.1"/>
    </source>
</evidence>
<evidence type="ECO:0000313" key="3">
    <source>
        <dbReference type="Proteomes" id="UP000325286"/>
    </source>
</evidence>
<name>A0A5B9QJU8_9BACT</name>
<dbReference type="Proteomes" id="UP000325286">
    <property type="component" value="Chromosome"/>
</dbReference>
<protein>
    <submittedName>
        <fullName evidence="2">Uncharacterized protein</fullName>
    </submittedName>
</protein>
<organism evidence="2 3">
    <name type="scientific">Roseimaritima ulvae</name>
    <dbReference type="NCBI Taxonomy" id="980254"/>
    <lineage>
        <taxon>Bacteria</taxon>
        <taxon>Pseudomonadati</taxon>
        <taxon>Planctomycetota</taxon>
        <taxon>Planctomycetia</taxon>
        <taxon>Pirellulales</taxon>
        <taxon>Pirellulaceae</taxon>
        <taxon>Roseimaritima</taxon>
    </lineage>
</organism>